<reference evidence="2" key="1">
    <citation type="submission" date="2020-07" db="EMBL/GenBank/DDBJ databases">
        <title>The High-quality genome of the commercially important snow crab, Chionoecetes opilio.</title>
        <authorList>
            <person name="Jeong J.-H."/>
            <person name="Ryu S."/>
        </authorList>
    </citation>
    <scope>NUCLEOTIDE SEQUENCE</scope>
    <source>
        <strain evidence="2">MADBK_172401_WGS</strain>
        <tissue evidence="2">Digestive gland</tissue>
    </source>
</reference>
<dbReference type="Proteomes" id="UP000770661">
    <property type="component" value="Unassembled WGS sequence"/>
</dbReference>
<sequence length="219" mass="24681">MTQGKQTSWRTGGGSSGGAGPQPALKGRLQQMRGKKRKWMVELRSTMKDNRALLERMLEERSQPQSRREALIRFVPDTLRSLSEEDEYKVMHDQYLVDIVHPRRHTRSSTSGGWTGPQQPTTHSRHSTSNSHAITPPTKAASYFHMPRCPSRQLASMVRGQLSPAVTVLQPLTTPVRSRDIGGNQSEKVLGSSLRRTGTYPQYPPRLNVSLTWMTCVIY</sequence>
<dbReference type="OrthoDB" id="6162629at2759"/>
<name>A0A8J4Y7P4_CHIOP</name>
<comment type="caution">
    <text evidence="2">The sequence shown here is derived from an EMBL/GenBank/DDBJ whole genome shotgun (WGS) entry which is preliminary data.</text>
</comment>
<feature type="compositionally biased region" description="Polar residues" evidence="1">
    <location>
        <begin position="108"/>
        <end position="120"/>
    </location>
</feature>
<protein>
    <submittedName>
        <fullName evidence="2">Uncharacterized protein</fullName>
    </submittedName>
</protein>
<dbReference type="EMBL" id="JACEEZ010015551">
    <property type="protein sequence ID" value="KAG0718761.1"/>
    <property type="molecule type" value="Genomic_DNA"/>
</dbReference>
<feature type="compositionally biased region" description="Gly residues" evidence="1">
    <location>
        <begin position="11"/>
        <end position="20"/>
    </location>
</feature>
<feature type="region of interest" description="Disordered" evidence="1">
    <location>
        <begin position="101"/>
        <end position="137"/>
    </location>
</feature>
<dbReference type="AlphaFoldDB" id="A0A8J4Y7P4"/>
<evidence type="ECO:0000256" key="1">
    <source>
        <dbReference type="SAM" id="MobiDB-lite"/>
    </source>
</evidence>
<keyword evidence="3" id="KW-1185">Reference proteome</keyword>
<organism evidence="2 3">
    <name type="scientific">Chionoecetes opilio</name>
    <name type="common">Atlantic snow crab</name>
    <name type="synonym">Cancer opilio</name>
    <dbReference type="NCBI Taxonomy" id="41210"/>
    <lineage>
        <taxon>Eukaryota</taxon>
        <taxon>Metazoa</taxon>
        <taxon>Ecdysozoa</taxon>
        <taxon>Arthropoda</taxon>
        <taxon>Crustacea</taxon>
        <taxon>Multicrustacea</taxon>
        <taxon>Malacostraca</taxon>
        <taxon>Eumalacostraca</taxon>
        <taxon>Eucarida</taxon>
        <taxon>Decapoda</taxon>
        <taxon>Pleocyemata</taxon>
        <taxon>Brachyura</taxon>
        <taxon>Eubrachyura</taxon>
        <taxon>Majoidea</taxon>
        <taxon>Majidae</taxon>
        <taxon>Chionoecetes</taxon>
    </lineage>
</organism>
<evidence type="ECO:0000313" key="2">
    <source>
        <dbReference type="EMBL" id="KAG0718761.1"/>
    </source>
</evidence>
<gene>
    <name evidence="2" type="ORF">GWK47_051850</name>
</gene>
<proteinExistence type="predicted"/>
<accession>A0A8J4Y7P4</accession>
<evidence type="ECO:0000313" key="3">
    <source>
        <dbReference type="Proteomes" id="UP000770661"/>
    </source>
</evidence>
<feature type="compositionally biased region" description="Polar residues" evidence="1">
    <location>
        <begin position="1"/>
        <end position="10"/>
    </location>
</feature>
<feature type="region of interest" description="Disordered" evidence="1">
    <location>
        <begin position="1"/>
        <end position="37"/>
    </location>
</feature>